<keyword evidence="13" id="KW-0812">Transmembrane</keyword>
<evidence type="ECO:0000256" key="7">
    <source>
        <dbReference type="ARBA" id="ARBA00022679"/>
    </source>
</evidence>
<feature type="domain" description="PAC" evidence="14">
    <location>
        <begin position="374"/>
        <end position="427"/>
    </location>
</feature>
<dbReference type="PANTHER" id="PTHR41523">
    <property type="entry name" value="TWO-COMPONENT SYSTEM SENSOR PROTEIN"/>
    <property type="match status" value="1"/>
</dbReference>
<dbReference type="PROSITE" id="PS50113">
    <property type="entry name" value="PAC"/>
    <property type="match status" value="2"/>
</dbReference>
<dbReference type="InterPro" id="IPR035965">
    <property type="entry name" value="PAS-like_dom_sf"/>
</dbReference>
<keyword evidence="5" id="KW-0285">Flavoprotein</keyword>
<proteinExistence type="predicted"/>
<evidence type="ECO:0000256" key="9">
    <source>
        <dbReference type="ARBA" id="ARBA00022741"/>
    </source>
</evidence>
<evidence type="ECO:0000256" key="10">
    <source>
        <dbReference type="ARBA" id="ARBA00022777"/>
    </source>
</evidence>
<comment type="catalytic activity">
    <reaction evidence="1">
        <text>ATP + protein L-histidine = ADP + protein N-phospho-L-histidine.</text>
        <dbReference type="EC" id="2.7.13.3"/>
    </reaction>
</comment>
<dbReference type="Gene3D" id="3.30.565.10">
    <property type="entry name" value="Histidine kinase-like ATPase, C-terminal domain"/>
    <property type="match status" value="1"/>
</dbReference>
<dbReference type="Pfam" id="PF08448">
    <property type="entry name" value="PAS_4"/>
    <property type="match status" value="2"/>
</dbReference>
<keyword evidence="8" id="KW-0677">Repeat</keyword>
<dbReference type="GO" id="GO:0004673">
    <property type="term" value="F:protein histidine kinase activity"/>
    <property type="evidence" value="ECO:0007669"/>
    <property type="project" value="UniProtKB-EC"/>
</dbReference>
<dbReference type="CDD" id="cd00130">
    <property type="entry name" value="PAS"/>
    <property type="match status" value="1"/>
</dbReference>
<evidence type="ECO:0000256" key="13">
    <source>
        <dbReference type="SAM" id="Phobius"/>
    </source>
</evidence>
<organism evidence="15 16">
    <name type="scientific">Blastochloris viridis</name>
    <name type="common">Rhodopseudomonas viridis</name>
    <dbReference type="NCBI Taxonomy" id="1079"/>
    <lineage>
        <taxon>Bacteria</taxon>
        <taxon>Pseudomonadati</taxon>
        <taxon>Pseudomonadota</taxon>
        <taxon>Alphaproteobacteria</taxon>
        <taxon>Hyphomicrobiales</taxon>
        <taxon>Blastochloridaceae</taxon>
        <taxon>Blastochloris</taxon>
    </lineage>
</organism>
<feature type="domain" description="PAC" evidence="14">
    <location>
        <begin position="245"/>
        <end position="298"/>
    </location>
</feature>
<reference evidence="15 16" key="1">
    <citation type="journal article" date="2017" name="Nat. Commun.">
        <title>In situ click chemistry generation of cyclooxygenase-2 inhibitors.</title>
        <authorList>
            <person name="Bhardwaj A."/>
            <person name="Kaur J."/>
            <person name="Wuest M."/>
            <person name="Wuest F."/>
        </authorList>
    </citation>
    <scope>NUCLEOTIDE SEQUENCE [LARGE SCALE GENOMIC DNA]</scope>
    <source>
        <strain evidence="15">S2_018_000_R2_106</strain>
    </source>
</reference>
<accession>A0A6N4R701</accession>
<keyword evidence="7" id="KW-0808">Transferase</keyword>
<evidence type="ECO:0000256" key="4">
    <source>
        <dbReference type="ARBA" id="ARBA00022553"/>
    </source>
</evidence>
<feature type="transmembrane region" description="Helical" evidence="13">
    <location>
        <begin position="45"/>
        <end position="66"/>
    </location>
</feature>
<evidence type="ECO:0000256" key="8">
    <source>
        <dbReference type="ARBA" id="ARBA00022737"/>
    </source>
</evidence>
<dbReference type="EMBL" id="VAFM01000001">
    <property type="protein sequence ID" value="TKW62010.1"/>
    <property type="molecule type" value="Genomic_DNA"/>
</dbReference>
<evidence type="ECO:0000313" key="16">
    <source>
        <dbReference type="Proteomes" id="UP000320948"/>
    </source>
</evidence>
<evidence type="ECO:0000256" key="3">
    <source>
        <dbReference type="ARBA" id="ARBA00021740"/>
    </source>
</evidence>
<dbReference type="PANTHER" id="PTHR41523:SF7">
    <property type="entry name" value="HISTIDINE KINASE"/>
    <property type="match status" value="1"/>
</dbReference>
<dbReference type="AlphaFoldDB" id="A0A6N4R701"/>
<dbReference type="Gene3D" id="3.30.450.20">
    <property type="entry name" value="PAS domain"/>
    <property type="match status" value="2"/>
</dbReference>
<dbReference type="InterPro" id="IPR000700">
    <property type="entry name" value="PAS-assoc_C"/>
</dbReference>
<sequence>MSFDTLLTAFDVAMTKVRVWLFASSGYIPRGDTMHWDNTVLRWDIGANAINSLACLMIAIGFFVFASRRRDFNRMFLLLAYLIGCLFIVRSAQNAWSILVLWEPLYGAQTLIKVLSASLTALTACILWSVRKDLLNMPGPGHLHYMEGRLHDLSSRIHARQDTVESLVEERTQELQGVRMRFEQAIAGAGISVFTQDRNLRYTWVFSADDLLRGDVLGKTDFDVLPPNSCGPVVALKQRAIASGKSHEAEVSIRSHGQETWYRMHIDPVLDSEGRVTSLNGIAVNISDRKMLEDEQVRLSSELAANLHYYKLAMESSHTVVFTMDENLRYATVSHDFIGRPPEFYIGKTNAESLPPETYAALKPLKTKALESGNMMRGEIKAVIDGQTRWYDLSIAPLKNRAGVIVGLTGAVIDISERKGWEQHLRLLMRELTHRSKNLLAVIQAMARQTARHSGTVEEFIDRFGARLHALAGSHDLLVQESWQRASIGELITSQLGHYSDLIGTQIVVDGPQIYLNPDAAQNLGMALHEMATNAVKYGALSTPKGKVSIDWAWKGSGAKRVLRLSWKETGGPAVQAPQRRGFGSQVIERNLNRALGATVKLDYAAKGFRADMELPPNVAVDK</sequence>
<dbReference type="Pfam" id="PF07536">
    <property type="entry name" value="HWE_HK"/>
    <property type="match status" value="1"/>
</dbReference>
<keyword evidence="6" id="KW-0288">FMN</keyword>
<keyword evidence="10" id="KW-0418">Kinase</keyword>
<dbReference type="InterPro" id="IPR011102">
    <property type="entry name" value="Sig_transdc_His_kinase_HWE"/>
</dbReference>
<evidence type="ECO:0000259" key="14">
    <source>
        <dbReference type="PROSITE" id="PS50113"/>
    </source>
</evidence>
<dbReference type="InterPro" id="IPR036890">
    <property type="entry name" value="HATPase_C_sf"/>
</dbReference>
<keyword evidence="12" id="KW-0843">Virulence</keyword>
<evidence type="ECO:0000256" key="6">
    <source>
        <dbReference type="ARBA" id="ARBA00022643"/>
    </source>
</evidence>
<keyword evidence="11" id="KW-0067">ATP-binding</keyword>
<keyword evidence="13" id="KW-0472">Membrane</keyword>
<evidence type="ECO:0000313" key="15">
    <source>
        <dbReference type="EMBL" id="TKW62010.1"/>
    </source>
</evidence>
<keyword evidence="9" id="KW-0547">Nucleotide-binding</keyword>
<protein>
    <recommendedName>
        <fullName evidence="3">Blue-light-activated histidine kinase</fullName>
        <ecNumber evidence="2">2.7.13.3</ecNumber>
    </recommendedName>
</protein>
<evidence type="ECO:0000256" key="1">
    <source>
        <dbReference type="ARBA" id="ARBA00000085"/>
    </source>
</evidence>
<dbReference type="GO" id="GO:0005524">
    <property type="term" value="F:ATP binding"/>
    <property type="evidence" value="ECO:0007669"/>
    <property type="project" value="UniProtKB-KW"/>
</dbReference>
<evidence type="ECO:0000256" key="2">
    <source>
        <dbReference type="ARBA" id="ARBA00012438"/>
    </source>
</evidence>
<evidence type="ECO:0000256" key="5">
    <source>
        <dbReference type="ARBA" id="ARBA00022630"/>
    </source>
</evidence>
<evidence type="ECO:0000256" key="11">
    <source>
        <dbReference type="ARBA" id="ARBA00022840"/>
    </source>
</evidence>
<dbReference type="InterPro" id="IPR013656">
    <property type="entry name" value="PAS_4"/>
</dbReference>
<gene>
    <name evidence="15" type="ORF">DI628_05155</name>
</gene>
<dbReference type="EC" id="2.7.13.3" evidence="2"/>
<dbReference type="SUPFAM" id="SSF55785">
    <property type="entry name" value="PYP-like sensor domain (PAS domain)"/>
    <property type="match status" value="2"/>
</dbReference>
<feature type="transmembrane region" description="Helical" evidence="13">
    <location>
        <begin position="78"/>
        <end position="99"/>
    </location>
</feature>
<name>A0A6N4R701_BLAVI</name>
<comment type="caution">
    <text evidence="15">The sequence shown here is derived from an EMBL/GenBank/DDBJ whole genome shotgun (WGS) entry which is preliminary data.</text>
</comment>
<dbReference type="InterPro" id="IPR000014">
    <property type="entry name" value="PAS"/>
</dbReference>
<evidence type="ECO:0000256" key="12">
    <source>
        <dbReference type="ARBA" id="ARBA00023026"/>
    </source>
</evidence>
<keyword evidence="4" id="KW-0597">Phosphoprotein</keyword>
<dbReference type="NCBIfam" id="TIGR00229">
    <property type="entry name" value="sensory_box"/>
    <property type="match status" value="2"/>
</dbReference>
<dbReference type="SMART" id="SM00911">
    <property type="entry name" value="HWE_HK"/>
    <property type="match status" value="1"/>
</dbReference>
<keyword evidence="13" id="KW-1133">Transmembrane helix</keyword>
<dbReference type="Proteomes" id="UP000320948">
    <property type="component" value="Unassembled WGS sequence"/>
</dbReference>